<sequence length="107" mass="12455">MANANIEETSLERMEALLSHSAMGVHVLFDNKSIADVLKDVKDDKDFYSFDKMKKVQDVMTELIAKKTYFEKMAYLQALDNESYQILVRAYFHIVENTVRANHEHSH</sequence>
<comment type="caution">
    <text evidence="1">The sequence shown here is derived from an EMBL/GenBank/DDBJ whole genome shotgun (WGS) entry which is preliminary data.</text>
</comment>
<dbReference type="EMBL" id="JANRMI010000004">
    <property type="protein sequence ID" value="MDG0817785.1"/>
    <property type="molecule type" value="Genomic_DNA"/>
</dbReference>
<dbReference type="Proteomes" id="UP001152321">
    <property type="component" value="Unassembled WGS sequence"/>
</dbReference>
<gene>
    <name evidence="1" type="ORF">NWE73_15495</name>
</gene>
<evidence type="ECO:0000313" key="1">
    <source>
        <dbReference type="EMBL" id="MDG0817785.1"/>
    </source>
</evidence>
<name>A0ABT6DLN4_9BACT</name>
<dbReference type="RefSeq" id="WP_277579256.1">
    <property type="nucleotide sequence ID" value="NZ_JANRMI010000004.1"/>
</dbReference>
<evidence type="ECO:0000313" key="2">
    <source>
        <dbReference type="Proteomes" id="UP001152321"/>
    </source>
</evidence>
<reference evidence="1" key="1">
    <citation type="submission" date="2022-08" db="EMBL/GenBank/DDBJ databases">
        <title>Novel Bdellovibrio Species Isolated from Svalbard: Designation Bdellovibrio svalbardensis.</title>
        <authorList>
            <person name="Mitchell R.J."/>
            <person name="Choi S.Y."/>
        </authorList>
    </citation>
    <scope>NUCLEOTIDE SEQUENCE</scope>
    <source>
        <strain evidence="1">PAP01</strain>
    </source>
</reference>
<keyword evidence="2" id="KW-1185">Reference proteome</keyword>
<protein>
    <submittedName>
        <fullName evidence="1">Uncharacterized protein</fullName>
    </submittedName>
</protein>
<proteinExistence type="predicted"/>
<organism evidence="1 2">
    <name type="scientific">Bdellovibrio svalbardensis</name>
    <dbReference type="NCBI Taxonomy" id="2972972"/>
    <lineage>
        <taxon>Bacteria</taxon>
        <taxon>Pseudomonadati</taxon>
        <taxon>Bdellovibrionota</taxon>
        <taxon>Bdellovibrionia</taxon>
        <taxon>Bdellovibrionales</taxon>
        <taxon>Pseudobdellovibrionaceae</taxon>
        <taxon>Bdellovibrio</taxon>
    </lineage>
</organism>
<accession>A0ABT6DLN4</accession>